<reference evidence="1" key="2">
    <citation type="journal article" date="2014" name="Sci. Data">
        <title>Genomes of diverse isolates of the marine cyanobacterium Prochlorococcus.</title>
        <authorList>
            <person name="Biller S."/>
            <person name="Berube P."/>
            <person name="Thompson J."/>
            <person name="Kelly L."/>
            <person name="Roggensack S."/>
            <person name="Awad L."/>
            <person name="Roache-Johnson K."/>
            <person name="Ding H."/>
            <person name="Giovannoni S.J."/>
            <person name="Moore L.R."/>
            <person name="Chisholm S.W."/>
        </authorList>
    </citation>
    <scope>NUCLEOTIDE SEQUENCE</scope>
    <source>
        <strain evidence="1">MIT 9302</strain>
    </source>
</reference>
<accession>A0A0A2ABW7</accession>
<evidence type="ECO:0000313" key="3">
    <source>
        <dbReference type="Proteomes" id="UP000030445"/>
    </source>
</evidence>
<dbReference type="EMBL" id="JNAM01000003">
    <property type="protein sequence ID" value="KGF98693.1"/>
    <property type="molecule type" value="Genomic_DNA"/>
</dbReference>
<protein>
    <submittedName>
        <fullName evidence="1">Uncharacterized protein</fullName>
    </submittedName>
</protein>
<dbReference type="EMBL" id="JNAM01000008">
    <property type="protein sequence ID" value="KGF97908.1"/>
    <property type="molecule type" value="Genomic_DNA"/>
</dbReference>
<dbReference type="RefSeq" id="WP_072014680.1">
    <property type="nucleotide sequence ID" value="NZ_CP138951.1"/>
</dbReference>
<dbReference type="Proteomes" id="UP000030445">
    <property type="component" value="Unassembled WGS sequence"/>
</dbReference>
<name>A0A0A2ABW7_PROMR</name>
<dbReference type="eggNOG" id="ENOG5030MNS">
    <property type="taxonomic scope" value="Bacteria"/>
</dbReference>
<proteinExistence type="predicted"/>
<dbReference type="AlphaFoldDB" id="A0A0A2ABW7"/>
<reference evidence="3" key="1">
    <citation type="journal article" date="2014" name="Sci. Data">
        <title>Genomes of diverse isolates of the marine cyanobacterium Prochlorococcus.</title>
        <authorList>
            <person name="Biller S."/>
            <person name="Berube P."/>
            <person name="Thompson J."/>
            <person name="Kelly L."/>
            <person name="Roggensack S."/>
            <person name="Awad L."/>
            <person name="Roache-Johnson K."/>
            <person name="Ding H."/>
            <person name="Giovannoni S.J."/>
            <person name="Moore L.R."/>
            <person name="Chisholm S.W."/>
        </authorList>
    </citation>
    <scope>NUCLEOTIDE SEQUENCE [LARGE SCALE GENOMIC DNA]</scope>
    <source>
        <strain evidence="3">MIT 9302</strain>
    </source>
</reference>
<evidence type="ECO:0000313" key="2">
    <source>
        <dbReference type="EMBL" id="KGF98693.1"/>
    </source>
</evidence>
<sequence>MSSTSIRSCKKYLLSYKDSSNSTHQIGFYARDAYDCLMLAREFNSFIHDHPNSVTRIQQKF</sequence>
<organism evidence="1 3">
    <name type="scientific">Prochlorococcus marinus str. MIT 9302</name>
    <dbReference type="NCBI Taxonomy" id="74545"/>
    <lineage>
        <taxon>Bacteria</taxon>
        <taxon>Bacillati</taxon>
        <taxon>Cyanobacteriota</taxon>
        <taxon>Cyanophyceae</taxon>
        <taxon>Synechococcales</taxon>
        <taxon>Prochlorococcaceae</taxon>
        <taxon>Prochlorococcus</taxon>
    </lineage>
</organism>
<dbReference type="OrthoDB" id="541466at2"/>
<gene>
    <name evidence="2" type="ORF">EU96_0221</name>
    <name evidence="1" type="ORF">EU96_0892</name>
</gene>
<evidence type="ECO:0000313" key="1">
    <source>
        <dbReference type="EMBL" id="KGF97908.1"/>
    </source>
</evidence>
<comment type="caution">
    <text evidence="1">The sequence shown here is derived from an EMBL/GenBank/DDBJ whole genome shotgun (WGS) entry which is preliminary data.</text>
</comment>